<evidence type="ECO:0000313" key="3">
    <source>
        <dbReference type="Proteomes" id="UP000193090"/>
    </source>
</evidence>
<evidence type="ECO:0000313" key="2">
    <source>
        <dbReference type="EMBL" id="ORX07878.1"/>
    </source>
</evidence>
<protein>
    <recommendedName>
        <fullName evidence="1">Methyltransferase type 11 domain-containing protein</fullName>
    </recommendedName>
</protein>
<dbReference type="OrthoDB" id="9805171at2"/>
<feature type="domain" description="Methyltransferase type 11" evidence="1">
    <location>
        <begin position="50"/>
        <end position="142"/>
    </location>
</feature>
<dbReference type="PANTHER" id="PTHR43591">
    <property type="entry name" value="METHYLTRANSFERASE"/>
    <property type="match status" value="1"/>
</dbReference>
<dbReference type="PANTHER" id="PTHR43591:SF24">
    <property type="entry name" value="2-METHOXY-6-POLYPRENYL-1,4-BENZOQUINOL METHYLASE, MITOCHONDRIAL"/>
    <property type="match status" value="1"/>
</dbReference>
<dbReference type="InterPro" id="IPR013216">
    <property type="entry name" value="Methyltransf_11"/>
</dbReference>
<dbReference type="Gene3D" id="3.40.50.150">
    <property type="entry name" value="Vaccinia Virus protein VP39"/>
    <property type="match status" value="1"/>
</dbReference>
<reference evidence="2 3" key="1">
    <citation type="submission" date="2016-01" db="EMBL/GenBank/DDBJ databases">
        <title>The new phylogeny of the genus Mycobacterium.</title>
        <authorList>
            <person name="Tarcisio F."/>
            <person name="Conor M."/>
            <person name="Antonella G."/>
            <person name="Elisabetta G."/>
            <person name="Giulia F.S."/>
            <person name="Sara T."/>
            <person name="Anna F."/>
            <person name="Clotilde B."/>
            <person name="Roberto B."/>
            <person name="Veronica D.S."/>
            <person name="Fabio R."/>
            <person name="Monica P."/>
            <person name="Olivier J."/>
            <person name="Enrico T."/>
            <person name="Nicola S."/>
        </authorList>
    </citation>
    <scope>NUCLEOTIDE SEQUENCE [LARGE SCALE GENOMIC DNA]</scope>
    <source>
        <strain evidence="2 3">DSM 44153</strain>
    </source>
</reference>
<proteinExistence type="predicted"/>
<accession>A0A1X2EPF6</accession>
<dbReference type="SUPFAM" id="SSF53335">
    <property type="entry name" value="S-adenosyl-L-methionine-dependent methyltransferases"/>
    <property type="match status" value="1"/>
</dbReference>
<gene>
    <name evidence="2" type="ORF">AWC30_02855</name>
</gene>
<dbReference type="RefSeq" id="WP_085107898.1">
    <property type="nucleotide sequence ID" value="NZ_JACKSN010000136.1"/>
</dbReference>
<dbReference type="AlphaFoldDB" id="A0A1X2EPF6"/>
<organism evidence="2 3">
    <name type="scientific">Mycolicibacillus trivialis</name>
    <dbReference type="NCBI Taxonomy" id="1798"/>
    <lineage>
        <taxon>Bacteria</taxon>
        <taxon>Bacillati</taxon>
        <taxon>Actinomycetota</taxon>
        <taxon>Actinomycetes</taxon>
        <taxon>Mycobacteriales</taxon>
        <taxon>Mycobacteriaceae</taxon>
        <taxon>Mycolicibacillus</taxon>
    </lineage>
</organism>
<name>A0A1X2EPF6_9MYCO</name>
<dbReference type="Proteomes" id="UP000193090">
    <property type="component" value="Unassembled WGS sequence"/>
</dbReference>
<comment type="caution">
    <text evidence="2">The sequence shown here is derived from an EMBL/GenBank/DDBJ whole genome shotgun (WGS) entry which is preliminary data.</text>
</comment>
<evidence type="ECO:0000259" key="1">
    <source>
        <dbReference type="Pfam" id="PF08241"/>
    </source>
</evidence>
<dbReference type="GO" id="GO:0008757">
    <property type="term" value="F:S-adenosylmethionine-dependent methyltransferase activity"/>
    <property type="evidence" value="ECO:0007669"/>
    <property type="project" value="InterPro"/>
</dbReference>
<dbReference type="Pfam" id="PF08241">
    <property type="entry name" value="Methyltransf_11"/>
    <property type="match status" value="1"/>
</dbReference>
<keyword evidence="3" id="KW-1185">Reference proteome</keyword>
<dbReference type="STRING" id="1798.AWC30_02855"/>
<sequence length="204" mass="21992">MANPLTKPISEVFDQVARVYDFPLLQQTFYRPAQDAVVARLRRADAQRIVDVGCGTGILTTRIADELAPTAVYGCDMSDGMLAKARDRSTAVNWTKSPAEQLPFDDASIDAVVSTNAFHFFDQPAAVAEFHRVLAPGGLMMIGVVNPSSAPRRFLLWVGSGGGSVGHFPTPEQMRSLATGAGFATVEHQVVRRWTGEGLTVATK</sequence>
<dbReference type="CDD" id="cd02440">
    <property type="entry name" value="AdoMet_MTases"/>
    <property type="match status" value="1"/>
</dbReference>
<dbReference type="EMBL" id="LQPZ01000008">
    <property type="protein sequence ID" value="ORX07878.1"/>
    <property type="molecule type" value="Genomic_DNA"/>
</dbReference>
<dbReference type="InterPro" id="IPR029063">
    <property type="entry name" value="SAM-dependent_MTases_sf"/>
</dbReference>